<accession>A0A1H9J083</accession>
<dbReference type="InterPro" id="IPR036061">
    <property type="entry name" value="CheW-like_dom_sf"/>
</dbReference>
<dbReference type="GO" id="GO:0007165">
    <property type="term" value="P:signal transduction"/>
    <property type="evidence" value="ECO:0007669"/>
    <property type="project" value="InterPro"/>
</dbReference>
<dbReference type="SUPFAM" id="SSF50341">
    <property type="entry name" value="CheW-like"/>
    <property type="match status" value="1"/>
</dbReference>
<dbReference type="Gene3D" id="2.30.30.40">
    <property type="entry name" value="SH3 Domains"/>
    <property type="match status" value="1"/>
</dbReference>
<dbReference type="InterPro" id="IPR039315">
    <property type="entry name" value="CheW"/>
</dbReference>
<keyword evidence="3" id="KW-1185">Reference proteome</keyword>
<dbReference type="Pfam" id="PF01584">
    <property type="entry name" value="CheW"/>
    <property type="match status" value="1"/>
</dbReference>
<dbReference type="InterPro" id="IPR002545">
    <property type="entry name" value="CheW-lke_dom"/>
</dbReference>
<dbReference type="GO" id="GO:0005829">
    <property type="term" value="C:cytosol"/>
    <property type="evidence" value="ECO:0007669"/>
    <property type="project" value="TreeGrafter"/>
</dbReference>
<name>A0A1H9J083_9BACI</name>
<proteinExistence type="predicted"/>
<dbReference type="OrthoDB" id="9787997at2"/>
<dbReference type="PANTHER" id="PTHR22617:SF23">
    <property type="entry name" value="CHEMOTAXIS PROTEIN CHEW"/>
    <property type="match status" value="1"/>
</dbReference>
<dbReference type="PROSITE" id="PS50851">
    <property type="entry name" value="CHEW"/>
    <property type="match status" value="1"/>
</dbReference>
<dbReference type="SMART" id="SM00260">
    <property type="entry name" value="CheW"/>
    <property type="match status" value="1"/>
</dbReference>
<gene>
    <name evidence="2" type="ORF">SAMN05216362_1283</name>
</gene>
<dbReference type="EMBL" id="FOES01000028">
    <property type="protein sequence ID" value="SEQ80264.1"/>
    <property type="molecule type" value="Genomic_DNA"/>
</dbReference>
<evidence type="ECO:0000259" key="1">
    <source>
        <dbReference type="PROSITE" id="PS50851"/>
    </source>
</evidence>
<feature type="domain" description="CheW-like" evidence="1">
    <location>
        <begin position="1"/>
        <end position="140"/>
    </location>
</feature>
<dbReference type="GO" id="GO:0006935">
    <property type="term" value="P:chemotaxis"/>
    <property type="evidence" value="ECO:0007669"/>
    <property type="project" value="InterPro"/>
</dbReference>
<evidence type="ECO:0000313" key="3">
    <source>
        <dbReference type="Proteomes" id="UP000199427"/>
    </source>
</evidence>
<protein>
    <submittedName>
        <fullName evidence="2">Purine-binding chemotaxis protein CheW</fullName>
    </submittedName>
</protein>
<evidence type="ECO:0000313" key="2">
    <source>
        <dbReference type="EMBL" id="SEQ80264.1"/>
    </source>
</evidence>
<dbReference type="PANTHER" id="PTHR22617">
    <property type="entry name" value="CHEMOTAXIS SENSOR HISTIDINE KINASE-RELATED"/>
    <property type="match status" value="1"/>
</dbReference>
<dbReference type="AlphaFoldDB" id="A0A1H9J083"/>
<reference evidence="2 3" key="1">
    <citation type="submission" date="2016-10" db="EMBL/GenBank/DDBJ databases">
        <authorList>
            <person name="de Groot N.N."/>
        </authorList>
    </citation>
    <scope>NUCLEOTIDE SEQUENCE [LARGE SCALE GENOMIC DNA]</scope>
    <source>
        <strain evidence="2 3">DSM 21633</strain>
    </source>
</reference>
<dbReference type="Proteomes" id="UP000199427">
    <property type="component" value="Unassembled WGS sequence"/>
</dbReference>
<sequence>MDQYVVFRLREEYFGVPIEQVHAIEKIPELTKIPQPPTYVSGMAELRGEVTTVIDLRKLLGIGEINHEHARALIVDIQGLRLGIMVDEAREVLNLDPSTIEDPPQMIGGIEKEYISGVSKQNERLLIVMNLEKVLNIKQVEEVKEVVEI</sequence>
<dbReference type="STRING" id="571933.SAMN05216362_1283"/>
<organism evidence="2 3">
    <name type="scientific">Piscibacillus halophilus</name>
    <dbReference type="NCBI Taxonomy" id="571933"/>
    <lineage>
        <taxon>Bacteria</taxon>
        <taxon>Bacillati</taxon>
        <taxon>Bacillota</taxon>
        <taxon>Bacilli</taxon>
        <taxon>Bacillales</taxon>
        <taxon>Bacillaceae</taxon>
        <taxon>Piscibacillus</taxon>
    </lineage>
</organism>
<dbReference type="RefSeq" id="WP_091774355.1">
    <property type="nucleotide sequence ID" value="NZ_FOES01000028.1"/>
</dbReference>
<dbReference type="Gene3D" id="2.40.50.180">
    <property type="entry name" value="CheA-289, Domain 4"/>
    <property type="match status" value="1"/>
</dbReference>